<evidence type="ECO:0000313" key="4">
    <source>
        <dbReference type="EMBL" id="AZB25766.1"/>
    </source>
</evidence>
<dbReference type="EMBL" id="CP033932">
    <property type="protein sequence ID" value="AZB25766.1"/>
    <property type="molecule type" value="Genomic_DNA"/>
</dbReference>
<evidence type="ECO:0000313" key="5">
    <source>
        <dbReference type="Proteomes" id="UP000271193"/>
    </source>
</evidence>
<keyword evidence="5" id="KW-1185">Reference proteome</keyword>
<dbReference type="GO" id="GO:0016747">
    <property type="term" value="F:acyltransferase activity, transferring groups other than amino-acyl groups"/>
    <property type="evidence" value="ECO:0007669"/>
    <property type="project" value="InterPro"/>
</dbReference>
<keyword evidence="1 4" id="KW-0808">Transferase</keyword>
<dbReference type="Pfam" id="PF00583">
    <property type="entry name" value="Acetyltransf_1"/>
    <property type="match status" value="1"/>
</dbReference>
<dbReference type="PROSITE" id="PS51186">
    <property type="entry name" value="GNAT"/>
    <property type="match status" value="1"/>
</dbReference>
<dbReference type="AlphaFoldDB" id="A0A3G6TGI4"/>
<dbReference type="CDD" id="cd04301">
    <property type="entry name" value="NAT_SF"/>
    <property type="match status" value="1"/>
</dbReference>
<dbReference type="SUPFAM" id="SSF55729">
    <property type="entry name" value="Acyl-CoA N-acyltransferases (Nat)"/>
    <property type="match status" value="1"/>
</dbReference>
<dbReference type="GeneID" id="99066075"/>
<dbReference type="PANTHER" id="PTHR43072:SF23">
    <property type="entry name" value="UPF0039 PROTEIN C11D3.02C"/>
    <property type="match status" value="1"/>
</dbReference>
<organism evidence="4 5">
    <name type="scientific">Chryseobacterium bernardetii</name>
    <dbReference type="NCBI Taxonomy" id="1241978"/>
    <lineage>
        <taxon>Bacteria</taxon>
        <taxon>Pseudomonadati</taxon>
        <taxon>Bacteroidota</taxon>
        <taxon>Flavobacteriia</taxon>
        <taxon>Flavobacteriales</taxon>
        <taxon>Weeksellaceae</taxon>
        <taxon>Chryseobacterium group</taxon>
        <taxon>Chryseobacterium</taxon>
    </lineage>
</organism>
<protein>
    <submittedName>
        <fullName evidence="4">N-acetyltransferase</fullName>
    </submittedName>
</protein>
<reference evidence="5" key="1">
    <citation type="submission" date="2018-11" db="EMBL/GenBank/DDBJ databases">
        <title>Proposal to divide the Flavobacteriaceae and reorganize its genera based on Amino Acid Identity values calculated from whole genome sequences.</title>
        <authorList>
            <person name="Nicholson A.C."/>
            <person name="Gulvik C.A."/>
            <person name="Whitney A.M."/>
            <person name="Humrighouse B.W."/>
            <person name="Bell M."/>
            <person name="Holmes B."/>
            <person name="Steigerwalt A.G."/>
            <person name="Villarma A."/>
            <person name="Sheth M."/>
            <person name="Batra D."/>
            <person name="Pryor J."/>
            <person name="Bernardet J.-F."/>
            <person name="Hugo C."/>
            <person name="Kampfer P."/>
            <person name="Newman J."/>
            <person name="McQuiston J.R."/>
        </authorList>
    </citation>
    <scope>NUCLEOTIDE SEQUENCE [LARGE SCALE GENOMIC DNA]</scope>
    <source>
        <strain evidence="5">G0229</strain>
    </source>
</reference>
<sequence length="163" mass="18449">MKIISINKEHYPDISKIYQEGIDTGISTFETTVPSWESWNESKLLHSRIIAVQGDIVLGWAALSKVSSRCVYEGVAEVSVYVSENHRGKGVGKFLMHQLIEESEANGIWTLQSGMFPENKATIALHKTFGFRMIGYRERIGKLQGVWRDSVMMERRSQVVGID</sequence>
<feature type="domain" description="N-acetyltransferase" evidence="3">
    <location>
        <begin position="1"/>
        <end position="154"/>
    </location>
</feature>
<dbReference type="Gene3D" id="3.40.630.30">
    <property type="match status" value="1"/>
</dbReference>
<dbReference type="InterPro" id="IPR016181">
    <property type="entry name" value="Acyl_CoA_acyltransferase"/>
</dbReference>
<evidence type="ECO:0000259" key="3">
    <source>
        <dbReference type="PROSITE" id="PS51186"/>
    </source>
</evidence>
<dbReference type="InterPro" id="IPR000182">
    <property type="entry name" value="GNAT_dom"/>
</dbReference>
<keyword evidence="2" id="KW-0012">Acyltransferase</keyword>
<dbReference type="RefSeq" id="WP_123870714.1">
    <property type="nucleotide sequence ID" value="NZ_CP033932.1"/>
</dbReference>
<dbReference type="KEGG" id="cben:EG339_14790"/>
<dbReference type="PANTHER" id="PTHR43072">
    <property type="entry name" value="N-ACETYLTRANSFERASE"/>
    <property type="match status" value="1"/>
</dbReference>
<evidence type="ECO:0000256" key="1">
    <source>
        <dbReference type="ARBA" id="ARBA00022679"/>
    </source>
</evidence>
<accession>A0A3G6TGI4</accession>
<gene>
    <name evidence="4" type="ORF">EG339_14790</name>
</gene>
<proteinExistence type="predicted"/>
<name>A0A3G6TGI4_9FLAO</name>
<evidence type="ECO:0000256" key="2">
    <source>
        <dbReference type="ARBA" id="ARBA00023315"/>
    </source>
</evidence>
<dbReference type="Proteomes" id="UP000271193">
    <property type="component" value="Chromosome"/>
</dbReference>